<sequence>MSCCLQKSSIKQNISTRGTTFLIYREIEKNLMVTQLL</sequence>
<keyword evidence="2" id="KW-1185">Reference proteome</keyword>
<organism evidence="1 2">
    <name type="scientific">Midichloria mitochondrii (strain IricVA)</name>
    <dbReference type="NCBI Taxonomy" id="696127"/>
    <lineage>
        <taxon>Bacteria</taxon>
        <taxon>Pseudomonadati</taxon>
        <taxon>Pseudomonadota</taxon>
        <taxon>Alphaproteobacteria</taxon>
        <taxon>Rickettsiales</taxon>
        <taxon>Candidatus Midichloriaceae</taxon>
        <taxon>Candidatus Midichloria</taxon>
    </lineage>
</organism>
<evidence type="ECO:0000313" key="1">
    <source>
        <dbReference type="EMBL" id="AEI89489.1"/>
    </source>
</evidence>
<gene>
    <name evidence="1" type="ordered locus">midi_01213</name>
</gene>
<dbReference type="KEGG" id="mmn:midi_01213"/>
<dbReference type="HOGENOM" id="CLU_3345985_0_0_5"/>
<evidence type="ECO:0000313" key="2">
    <source>
        <dbReference type="Proteomes" id="UP000006639"/>
    </source>
</evidence>
<protein>
    <submittedName>
        <fullName evidence="1">Uncharacterized protein</fullName>
    </submittedName>
</protein>
<reference evidence="1 2" key="1">
    <citation type="journal article" date="2011" name="Mol. Biol. Evol.">
        <title>Phylogenomic evidence for the presence of a flagellum and cbb3 oxidase in the free-living mitochondrial ancestor.</title>
        <authorList>
            <person name="Sassera D."/>
            <person name="Lo N."/>
            <person name="Epis S."/>
            <person name="D'Auria G."/>
            <person name="Montagna M."/>
            <person name="Comandatore F."/>
            <person name="Horner D."/>
            <person name="Pereto J."/>
            <person name="Luciano A.M."/>
            <person name="Franciosi F."/>
            <person name="Ferri E."/>
            <person name="Crotti E."/>
            <person name="Bazzocchi C."/>
            <person name="Daffonchio D."/>
            <person name="Sacchi L."/>
            <person name="Moya A."/>
            <person name="Latorre A."/>
            <person name="Bandi C."/>
        </authorList>
    </citation>
    <scope>NUCLEOTIDE SEQUENCE [LARGE SCALE GENOMIC DNA]</scope>
    <source>
        <strain evidence="1 2">IricVA</strain>
    </source>
</reference>
<dbReference type="Proteomes" id="UP000006639">
    <property type="component" value="Chromosome"/>
</dbReference>
<dbReference type="AlphaFoldDB" id="F7XUD0"/>
<accession>F7XUD0</accession>
<dbReference type="EMBL" id="CP002130">
    <property type="protein sequence ID" value="AEI89489.1"/>
    <property type="molecule type" value="Genomic_DNA"/>
</dbReference>
<proteinExistence type="predicted"/>
<name>F7XUD0_MIDMI</name>